<evidence type="ECO:0000313" key="2">
    <source>
        <dbReference type="Proteomes" id="UP000809137"/>
    </source>
</evidence>
<organism evidence="1 2">
    <name type="scientific">Pantoea eucrina</name>
    <dbReference type="NCBI Taxonomy" id="472693"/>
    <lineage>
        <taxon>Bacteria</taxon>
        <taxon>Pseudomonadati</taxon>
        <taxon>Pseudomonadota</taxon>
        <taxon>Gammaproteobacteria</taxon>
        <taxon>Enterobacterales</taxon>
        <taxon>Erwiniaceae</taxon>
        <taxon>Pantoea</taxon>
    </lineage>
</organism>
<proteinExistence type="predicted"/>
<dbReference type="Pfam" id="PF10832">
    <property type="entry name" value="YhfG"/>
    <property type="match status" value="1"/>
</dbReference>
<accession>A0ABS1Z9E3</accession>
<dbReference type="EMBL" id="JAFCXS010000016">
    <property type="protein sequence ID" value="MBM0749064.1"/>
    <property type="molecule type" value="Genomic_DNA"/>
</dbReference>
<dbReference type="RefSeq" id="WP_071669295.1">
    <property type="nucleotide sequence ID" value="NZ_CP083448.1"/>
</dbReference>
<dbReference type="Proteomes" id="UP000809137">
    <property type="component" value="Unassembled WGS sequence"/>
</dbReference>
<protein>
    <submittedName>
        <fullName evidence="1">YhfG family protein</fullName>
    </submittedName>
</protein>
<dbReference type="GeneID" id="84692702"/>
<dbReference type="InterPro" id="IPR022541">
    <property type="entry name" value="YhfG"/>
</dbReference>
<comment type="caution">
    <text evidence="1">The sequence shown here is derived from an EMBL/GenBank/DDBJ whole genome shotgun (WGS) entry which is preliminary data.</text>
</comment>
<reference evidence="1 2" key="1">
    <citation type="submission" date="2021-01" db="EMBL/GenBank/DDBJ databases">
        <title>Complete genome sequence of Pantoea eucrina OB49, a heavy metal tolerant bacterium with PGPR potential isolated from wheat in Algeria.</title>
        <authorList>
            <person name="Lekired A."/>
            <person name="Ouzari I.H."/>
        </authorList>
    </citation>
    <scope>NUCLEOTIDE SEQUENCE [LARGE SCALE GENOMIC DNA]</scope>
    <source>
        <strain evidence="1 2">OB49</strain>
    </source>
</reference>
<gene>
    <name evidence="1" type="ORF">JJB79_16870</name>
</gene>
<keyword evidence="2" id="KW-1185">Reference proteome</keyword>
<evidence type="ECO:0000313" key="1">
    <source>
        <dbReference type="EMBL" id="MBM0749064.1"/>
    </source>
</evidence>
<sequence length="56" mass="6329">MPQKLTEKQKATLWLQRRAASYQASCRLSGYTLTEPAVTAEQAEDRLASLRRQYGG</sequence>
<name>A0ABS1Z9E3_9GAMM</name>